<sequence>MRDERPSAIVGVVSDTHGLLRPEVEERLGGVDLIVHAGDVGNPVILDRLRRIAPLRTVRGNTDRGPWARDLPRSDLFEYEGRGFYVIHDILEMDIDPRAAQVAVVISGHSHRPLIESREGILYLNPGSAGPRRFLLPVAMAKLAIRPDGLDPEIILLQG</sequence>
<organism evidence="4">
    <name type="scientific">Uncultured Desulfatiglans sp</name>
    <dbReference type="NCBI Taxonomy" id="1748965"/>
    <lineage>
        <taxon>Bacteria</taxon>
        <taxon>Pseudomonadati</taxon>
        <taxon>Thermodesulfobacteriota</taxon>
        <taxon>Desulfobacteria</taxon>
        <taxon>Desulfatiglandales</taxon>
        <taxon>Desulfatiglandaceae</taxon>
        <taxon>Desulfatiglans</taxon>
        <taxon>environmental samples</taxon>
    </lineage>
</organism>
<dbReference type="SUPFAM" id="SSF56300">
    <property type="entry name" value="Metallo-dependent phosphatases"/>
    <property type="match status" value="1"/>
</dbReference>
<evidence type="ECO:0000256" key="2">
    <source>
        <dbReference type="RuleBase" id="RU362039"/>
    </source>
</evidence>
<accession>A0A653A7C5</accession>
<dbReference type="EMBL" id="UPXX01000027">
    <property type="protein sequence ID" value="VBB43976.1"/>
    <property type="molecule type" value="Genomic_DNA"/>
</dbReference>
<proteinExistence type="inferred from homology"/>
<reference evidence="4" key="1">
    <citation type="submission" date="2018-07" db="EMBL/GenBank/DDBJ databases">
        <authorList>
            <consortium name="Genoscope - CEA"/>
            <person name="William W."/>
        </authorList>
    </citation>
    <scope>NUCLEOTIDE SEQUENCE</scope>
    <source>
        <strain evidence="4">IK1</strain>
    </source>
</reference>
<comment type="similarity">
    <text evidence="1 2">Belongs to the metallophosphoesterase superfamily. YfcE family.</text>
</comment>
<evidence type="ECO:0000313" key="4">
    <source>
        <dbReference type="EMBL" id="VBB43976.1"/>
    </source>
</evidence>
<name>A0A653A7C5_UNCDX</name>
<dbReference type="AlphaFoldDB" id="A0A653A7C5"/>
<dbReference type="EC" id="3.1.4.-" evidence="2"/>
<feature type="domain" description="Calcineurin-like phosphoesterase" evidence="3">
    <location>
        <begin position="10"/>
        <end position="141"/>
    </location>
</feature>
<dbReference type="InterPro" id="IPR024654">
    <property type="entry name" value="Calcineurin-like_PHP_lpxH"/>
</dbReference>
<dbReference type="InterPro" id="IPR000979">
    <property type="entry name" value="Phosphodiesterase_MJ0936/Vps29"/>
</dbReference>
<comment type="cofactor">
    <cofactor evidence="2">
        <name>a divalent metal cation</name>
        <dbReference type="ChEBI" id="CHEBI:60240"/>
    </cofactor>
</comment>
<keyword evidence="2" id="KW-0479">Metal-binding</keyword>
<protein>
    <recommendedName>
        <fullName evidence="2">Phosphoesterase</fullName>
        <ecNumber evidence="2">3.1.4.-</ecNumber>
    </recommendedName>
</protein>
<dbReference type="GO" id="GO:0046872">
    <property type="term" value="F:metal ion binding"/>
    <property type="evidence" value="ECO:0007669"/>
    <property type="project" value="UniProtKB-KW"/>
</dbReference>
<dbReference type="NCBIfam" id="TIGR00040">
    <property type="entry name" value="yfcE"/>
    <property type="match status" value="1"/>
</dbReference>
<evidence type="ECO:0000259" key="3">
    <source>
        <dbReference type="Pfam" id="PF12850"/>
    </source>
</evidence>
<dbReference type="PANTHER" id="PTHR11124">
    <property type="entry name" value="VACUOLAR SORTING PROTEIN VPS29"/>
    <property type="match status" value="1"/>
</dbReference>
<gene>
    <name evidence="4" type="ORF">TRIP_B330160</name>
</gene>
<dbReference type="GO" id="GO:0016787">
    <property type="term" value="F:hydrolase activity"/>
    <property type="evidence" value="ECO:0007669"/>
    <property type="project" value="UniProtKB-UniRule"/>
</dbReference>
<dbReference type="Gene3D" id="3.60.21.10">
    <property type="match status" value="1"/>
</dbReference>
<dbReference type="Pfam" id="PF12850">
    <property type="entry name" value="Metallophos_2"/>
    <property type="match status" value="1"/>
</dbReference>
<evidence type="ECO:0000256" key="1">
    <source>
        <dbReference type="ARBA" id="ARBA00008950"/>
    </source>
</evidence>
<dbReference type="InterPro" id="IPR029052">
    <property type="entry name" value="Metallo-depent_PP-like"/>
</dbReference>